<dbReference type="InterPro" id="IPR051646">
    <property type="entry name" value="NatB_acetyltransferase_subunit"/>
</dbReference>
<evidence type="ECO:0000256" key="1">
    <source>
        <dbReference type="ARBA" id="ARBA00022679"/>
    </source>
</evidence>
<dbReference type="PANTHER" id="PTHR45910">
    <property type="entry name" value="N-ALPHA-ACETYLTRANSFERASE 20"/>
    <property type="match status" value="1"/>
</dbReference>
<dbReference type="PANTHER" id="PTHR45910:SF1">
    <property type="entry name" value="N-ALPHA-ACETYLTRANSFERASE 20"/>
    <property type="match status" value="1"/>
</dbReference>
<evidence type="ECO:0000256" key="2">
    <source>
        <dbReference type="ARBA" id="ARBA00023315"/>
    </source>
</evidence>
<dbReference type="Proteomes" id="UP000694414">
    <property type="component" value="Unplaced"/>
</dbReference>
<keyword evidence="2" id="KW-0012">Acyltransferase</keyword>
<dbReference type="AlphaFoldDB" id="A0A8C8YPJ8"/>
<keyword evidence="4" id="KW-1185">Reference proteome</keyword>
<reference evidence="3" key="2">
    <citation type="submission" date="2025-09" db="UniProtKB">
        <authorList>
            <consortium name="Ensembl"/>
        </authorList>
    </citation>
    <scope>IDENTIFICATION</scope>
</reference>
<evidence type="ECO:0000313" key="3">
    <source>
        <dbReference type="Ensembl" id="ENSPSMP00000003662.1"/>
    </source>
</evidence>
<dbReference type="Ensembl" id="ENSPSMT00000004455.1">
    <property type="protein sequence ID" value="ENSPSMP00000003662.1"/>
    <property type="gene ID" value="ENSPSMG00000002986.1"/>
</dbReference>
<reference evidence="3" key="1">
    <citation type="submission" date="2025-08" db="UniProtKB">
        <authorList>
            <consortium name="Ensembl"/>
        </authorList>
    </citation>
    <scope>IDENTIFICATION</scope>
</reference>
<organism evidence="3 4">
    <name type="scientific">Prolemur simus</name>
    <name type="common">Greater bamboo lemur</name>
    <name type="synonym">Hapalemur simus</name>
    <dbReference type="NCBI Taxonomy" id="1328070"/>
    <lineage>
        <taxon>Eukaryota</taxon>
        <taxon>Metazoa</taxon>
        <taxon>Chordata</taxon>
        <taxon>Craniata</taxon>
        <taxon>Vertebrata</taxon>
        <taxon>Euteleostomi</taxon>
        <taxon>Mammalia</taxon>
        <taxon>Eutheria</taxon>
        <taxon>Euarchontoglires</taxon>
        <taxon>Primates</taxon>
        <taxon>Strepsirrhini</taxon>
        <taxon>Lemuriformes</taxon>
        <taxon>Lemuridae</taxon>
        <taxon>Prolemur</taxon>
    </lineage>
</organism>
<keyword evidence="1" id="KW-0808">Transferase</keyword>
<evidence type="ECO:0000313" key="4">
    <source>
        <dbReference type="Proteomes" id="UP000694414"/>
    </source>
</evidence>
<sequence>MTTLQAFTCDVLFPFSNINLDPLTQTYEIPFYLQTSPTGQSTSSLQRPLVPCGESMGSIMGKAEGSVVREEWYAHITALFVAPQFPCLELAAEFMNVDLASTTFQV</sequence>
<dbReference type="Gene3D" id="3.40.630.30">
    <property type="match status" value="1"/>
</dbReference>
<accession>A0A8C8YPJ8</accession>
<name>A0A8C8YPJ8_PROSS</name>
<proteinExistence type="predicted"/>
<dbReference type="GO" id="GO:0031416">
    <property type="term" value="C:NatB complex"/>
    <property type="evidence" value="ECO:0007669"/>
    <property type="project" value="TreeGrafter"/>
</dbReference>
<dbReference type="GO" id="GO:0004596">
    <property type="term" value="F:protein-N-terminal amino-acid acetyltransferase activity"/>
    <property type="evidence" value="ECO:0007669"/>
    <property type="project" value="TreeGrafter"/>
</dbReference>
<protein>
    <submittedName>
        <fullName evidence="3">Uncharacterized protein</fullName>
    </submittedName>
</protein>